<comment type="function">
    <text evidence="10">Converts heme B (protoheme IX) to heme O by substitution of the vinyl group on carbon 2 of heme B porphyrin ring with a hydroxyethyl farnesyl side group.</text>
</comment>
<feature type="transmembrane region" description="Helical" evidence="10">
    <location>
        <begin position="232"/>
        <end position="252"/>
    </location>
</feature>
<evidence type="ECO:0000313" key="12">
    <source>
        <dbReference type="Proteomes" id="UP001629392"/>
    </source>
</evidence>
<comment type="pathway">
    <text evidence="10">Porphyrin-containing compound metabolism; heme O biosynthesis; heme O from protoheme: step 1/1.</text>
</comment>
<proteinExistence type="inferred from homology"/>
<dbReference type="InterPro" id="IPR000537">
    <property type="entry name" value="UbiA_prenyltransferase"/>
</dbReference>
<evidence type="ECO:0000256" key="9">
    <source>
        <dbReference type="ARBA" id="ARBA00047690"/>
    </source>
</evidence>
<gene>
    <name evidence="11" type="primary">cyoE</name>
    <name evidence="10" type="synonym">ctaB</name>
    <name evidence="11" type="ORF">PQQ73_35175</name>
</gene>
<evidence type="ECO:0000256" key="6">
    <source>
        <dbReference type="ARBA" id="ARBA00022989"/>
    </source>
</evidence>
<dbReference type="NCBIfam" id="TIGR01473">
    <property type="entry name" value="cyoE_ctaB"/>
    <property type="match status" value="1"/>
</dbReference>
<dbReference type="HAMAP" id="MF_00154">
    <property type="entry name" value="CyoE_CtaB"/>
    <property type="match status" value="1"/>
</dbReference>
<comment type="similarity">
    <text evidence="10">Belongs to the UbiA prenyltransferase family. Protoheme IX farnesyltransferase subfamily.</text>
</comment>
<reference evidence="11 12" key="1">
    <citation type="journal article" date="2024" name="Chem. Sci.">
        <title>Discovery of megapolipeptins by genome mining of a Burkholderiales bacteria collection.</title>
        <authorList>
            <person name="Paulo B.S."/>
            <person name="Recchia M.J.J."/>
            <person name="Lee S."/>
            <person name="Fergusson C.H."/>
            <person name="Romanowski S.B."/>
            <person name="Hernandez A."/>
            <person name="Krull N."/>
            <person name="Liu D.Y."/>
            <person name="Cavanagh H."/>
            <person name="Bos A."/>
            <person name="Gray C.A."/>
            <person name="Murphy B.T."/>
            <person name="Linington R.G."/>
            <person name="Eustaquio A.S."/>
        </authorList>
    </citation>
    <scope>NUCLEOTIDE SEQUENCE [LARGE SCALE GENOMIC DNA]</scope>
    <source>
        <strain evidence="11 12">RL17-350-BIC-E</strain>
    </source>
</reference>
<sequence>MYRSYLKLTKPGIVLGNMISLSGGYFLASRSTINWFQLALVLLSVALVIGSGCTVNNVVDRDIDALMARTRNRPMVSGEVSTRSALSFAALLALSGFVLLFQGTKCAVAALLLFVGYIVYTGLYTLFFKRRSIHGTMVGSFSGAMPPVVGYCAASGRFDTAALILWIVFCIWQMPHSYAIAIFRSSDYRAAAIPVYPLVKGTLAAKHHMIGYIVAFTCVATLLVPLGYAGAIYLLAALASGIGWFWIGVRGLTTQDDIVWARQLFFTSIAVVTILSIAMSIDRFSPPHSGLRRCSSQHMSASKF</sequence>
<dbReference type="InterPro" id="IPR044878">
    <property type="entry name" value="UbiA_sf"/>
</dbReference>
<dbReference type="PANTHER" id="PTHR43448">
    <property type="entry name" value="PROTOHEME IX FARNESYLTRANSFERASE, MITOCHONDRIAL"/>
    <property type="match status" value="1"/>
</dbReference>
<feature type="transmembrane region" description="Helical" evidence="10">
    <location>
        <begin position="12"/>
        <end position="29"/>
    </location>
</feature>
<evidence type="ECO:0000256" key="1">
    <source>
        <dbReference type="ARBA" id="ARBA00004141"/>
    </source>
</evidence>
<feature type="transmembrane region" description="Helical" evidence="10">
    <location>
        <begin position="264"/>
        <end position="281"/>
    </location>
</feature>
<comment type="subcellular location">
    <subcellularLocation>
        <location evidence="10">Cell membrane</location>
        <topology evidence="10">Multi-pass membrane protein</topology>
    </subcellularLocation>
    <subcellularLocation>
        <location evidence="1">Membrane</location>
        <topology evidence="1">Multi-pass membrane protein</topology>
    </subcellularLocation>
</comment>
<dbReference type="InterPro" id="IPR006369">
    <property type="entry name" value="Protohaem_IX_farnesylTrfase"/>
</dbReference>
<comment type="caution">
    <text evidence="11">The sequence shown here is derived from an EMBL/GenBank/DDBJ whole genome shotgun (WGS) entry which is preliminary data.</text>
</comment>
<dbReference type="CDD" id="cd13957">
    <property type="entry name" value="PT_UbiA_Cox10"/>
    <property type="match status" value="1"/>
</dbReference>
<keyword evidence="7 10" id="KW-0350">Heme biosynthesis</keyword>
<organism evidence="11 12">
    <name type="scientific">Paraburkholderia strydomiana</name>
    <dbReference type="NCBI Taxonomy" id="1245417"/>
    <lineage>
        <taxon>Bacteria</taxon>
        <taxon>Pseudomonadati</taxon>
        <taxon>Pseudomonadota</taxon>
        <taxon>Betaproteobacteria</taxon>
        <taxon>Burkholderiales</taxon>
        <taxon>Burkholderiaceae</taxon>
        <taxon>Paraburkholderia</taxon>
    </lineage>
</organism>
<evidence type="ECO:0000256" key="7">
    <source>
        <dbReference type="ARBA" id="ARBA00023133"/>
    </source>
</evidence>
<evidence type="ECO:0000313" key="11">
    <source>
        <dbReference type="EMBL" id="MFM0721541.1"/>
    </source>
</evidence>
<dbReference type="PROSITE" id="PS00943">
    <property type="entry name" value="UBIA"/>
    <property type="match status" value="1"/>
</dbReference>
<feature type="transmembrane region" description="Helical" evidence="10">
    <location>
        <begin position="80"/>
        <end position="101"/>
    </location>
</feature>
<evidence type="ECO:0000256" key="5">
    <source>
        <dbReference type="ARBA" id="ARBA00022692"/>
    </source>
</evidence>
<evidence type="ECO:0000256" key="2">
    <source>
        <dbReference type="ARBA" id="ARBA00022475"/>
    </source>
</evidence>
<feature type="transmembrane region" description="Helical" evidence="10">
    <location>
        <begin position="209"/>
        <end position="226"/>
    </location>
</feature>
<keyword evidence="3" id="KW-0997">Cell inner membrane</keyword>
<accession>A0ABW9ER83</accession>
<dbReference type="EC" id="2.5.1.141" evidence="10"/>
<keyword evidence="2 10" id="KW-1003">Cell membrane</keyword>
<keyword evidence="6 10" id="KW-1133">Transmembrane helix</keyword>
<evidence type="ECO:0000256" key="3">
    <source>
        <dbReference type="ARBA" id="ARBA00022519"/>
    </source>
</evidence>
<dbReference type="Pfam" id="PF01040">
    <property type="entry name" value="UbiA"/>
    <property type="match status" value="1"/>
</dbReference>
<dbReference type="GO" id="GO:0008495">
    <property type="term" value="F:protoheme IX farnesyltransferase activity"/>
    <property type="evidence" value="ECO:0007669"/>
    <property type="project" value="UniProtKB-EC"/>
</dbReference>
<evidence type="ECO:0000256" key="10">
    <source>
        <dbReference type="HAMAP-Rule" id="MF_00154"/>
    </source>
</evidence>
<keyword evidence="5 10" id="KW-0812">Transmembrane</keyword>
<name>A0ABW9ER83_9BURK</name>
<keyword evidence="8 10" id="KW-0472">Membrane</keyword>
<evidence type="ECO:0000256" key="4">
    <source>
        <dbReference type="ARBA" id="ARBA00022679"/>
    </source>
</evidence>
<feature type="transmembrane region" description="Helical" evidence="10">
    <location>
        <begin position="35"/>
        <end position="59"/>
    </location>
</feature>
<dbReference type="RefSeq" id="WP_006052693.1">
    <property type="nucleotide sequence ID" value="NZ_JAQQCL010000047.1"/>
</dbReference>
<comment type="catalytic activity">
    <reaction evidence="9 10">
        <text>heme b + (2E,6E)-farnesyl diphosphate + H2O = Fe(II)-heme o + diphosphate</text>
        <dbReference type="Rhea" id="RHEA:28070"/>
        <dbReference type="ChEBI" id="CHEBI:15377"/>
        <dbReference type="ChEBI" id="CHEBI:33019"/>
        <dbReference type="ChEBI" id="CHEBI:60344"/>
        <dbReference type="ChEBI" id="CHEBI:60530"/>
        <dbReference type="ChEBI" id="CHEBI:175763"/>
        <dbReference type="EC" id="2.5.1.141"/>
    </reaction>
</comment>
<dbReference type="Proteomes" id="UP001629392">
    <property type="component" value="Unassembled WGS sequence"/>
</dbReference>
<dbReference type="NCBIfam" id="NF003348">
    <property type="entry name" value="PRK04375.1-1"/>
    <property type="match status" value="1"/>
</dbReference>
<comment type="miscellaneous">
    <text evidence="10">Carbon 2 of the heme B porphyrin ring is defined according to the Fischer nomenclature.</text>
</comment>
<evidence type="ECO:0000256" key="8">
    <source>
        <dbReference type="ARBA" id="ARBA00023136"/>
    </source>
</evidence>
<dbReference type="PANTHER" id="PTHR43448:SF2">
    <property type="entry name" value="PROTOHEME IX FARNESYLTRANSFERASE, MITOCHONDRIAL"/>
    <property type="match status" value="1"/>
</dbReference>
<dbReference type="Gene3D" id="1.10.357.140">
    <property type="entry name" value="UbiA prenyltransferase"/>
    <property type="match status" value="1"/>
</dbReference>
<dbReference type="EMBL" id="JAQQCL010000047">
    <property type="protein sequence ID" value="MFM0721541.1"/>
    <property type="molecule type" value="Genomic_DNA"/>
</dbReference>
<keyword evidence="4 10" id="KW-0808">Transferase</keyword>
<feature type="transmembrane region" description="Helical" evidence="10">
    <location>
        <begin position="107"/>
        <end position="127"/>
    </location>
</feature>
<dbReference type="InterPro" id="IPR030470">
    <property type="entry name" value="UbiA_prenylTrfase_CS"/>
</dbReference>
<keyword evidence="12" id="KW-1185">Reference proteome</keyword>
<protein>
    <recommendedName>
        <fullName evidence="10">Protoheme IX farnesyltransferase</fullName>
        <ecNumber evidence="10">2.5.1.141</ecNumber>
    </recommendedName>
    <alternativeName>
        <fullName evidence="10">Heme B farnesyltransferase</fullName>
    </alternativeName>
    <alternativeName>
        <fullName evidence="10">Heme O synthase</fullName>
    </alternativeName>
</protein>